<evidence type="ECO:0000256" key="1">
    <source>
        <dbReference type="SAM" id="MobiDB-lite"/>
    </source>
</evidence>
<reference evidence="2" key="1">
    <citation type="submission" date="2015-08" db="EMBL/GenBank/DDBJ databases">
        <authorList>
            <person name="Babu N.S."/>
            <person name="Beckwith C.J."/>
            <person name="Beseler K.G."/>
            <person name="Brison A."/>
            <person name="Carone J.V."/>
            <person name="Caskin T.P."/>
            <person name="Diamond M."/>
            <person name="Durham M.E."/>
            <person name="Foxe J.M."/>
            <person name="Go M."/>
            <person name="Henderson B.A."/>
            <person name="Jones I.B."/>
            <person name="McGettigan J.A."/>
            <person name="Micheletti S.J."/>
            <person name="Nasrallah M.E."/>
            <person name="Ortiz D."/>
            <person name="Piller C.R."/>
            <person name="Privatt S.R."/>
            <person name="Schneider S.L."/>
            <person name="Sharp S."/>
            <person name="Smith T.C."/>
            <person name="Stanton J.D."/>
            <person name="Ullery H.E."/>
            <person name="Wilson R.J."/>
            <person name="Serrano M.G."/>
            <person name="Buck G."/>
            <person name="Lee V."/>
            <person name="Wang Y."/>
            <person name="Carvalho R."/>
            <person name="Voegtly L."/>
            <person name="Shi R."/>
            <person name="Duckworth R."/>
            <person name="Johnson A."/>
            <person name="Loviza R."/>
            <person name="Walstead R."/>
            <person name="Shah Z."/>
            <person name="Kiflezghi M."/>
            <person name="Wade K."/>
            <person name="Ball S.L."/>
            <person name="Bradley K.W."/>
            <person name="Asai D.J."/>
            <person name="Bowman C.A."/>
            <person name="Russell D.A."/>
            <person name="Pope W.H."/>
            <person name="Jacobs-Sera D."/>
            <person name="Hendrix R.W."/>
            <person name="Hatfull G.F."/>
        </authorList>
    </citation>
    <scope>NUCLEOTIDE SEQUENCE</scope>
</reference>
<organism evidence="2">
    <name type="scientific">metagenome</name>
    <dbReference type="NCBI Taxonomy" id="256318"/>
    <lineage>
        <taxon>unclassified sequences</taxon>
        <taxon>metagenomes</taxon>
    </lineage>
</organism>
<accession>A0A2P2BZA7</accession>
<dbReference type="EMBL" id="CZKA01000015">
    <property type="protein sequence ID" value="CUR55066.1"/>
    <property type="molecule type" value="Genomic_DNA"/>
</dbReference>
<dbReference type="AlphaFoldDB" id="A0A2P2BZA7"/>
<protein>
    <submittedName>
        <fullName evidence="2">Uncharacterized protein</fullName>
    </submittedName>
</protein>
<name>A0A2P2BZA7_9ZZZZ</name>
<feature type="compositionally biased region" description="Basic residues" evidence="1">
    <location>
        <begin position="80"/>
        <end position="89"/>
    </location>
</feature>
<feature type="region of interest" description="Disordered" evidence="1">
    <location>
        <begin position="78"/>
        <end position="104"/>
    </location>
</feature>
<feature type="compositionally biased region" description="Basic residues" evidence="1">
    <location>
        <begin position="95"/>
        <end position="104"/>
    </location>
</feature>
<sequence length="104" mass="11398">MTACRQGRRLVRFSVPREPESTSQPTLSWACGLSHNASHGPLTCGNVDPGAREAVDSGPMEHSAALVAQIVDKVVEKTRSQKWSKRGARGTRSQRGIHRHRARS</sequence>
<proteinExistence type="predicted"/>
<evidence type="ECO:0000313" key="2">
    <source>
        <dbReference type="EMBL" id="CUR55066.1"/>
    </source>
</evidence>
<gene>
    <name evidence="2" type="ORF">NOCA2220257</name>
</gene>